<dbReference type="Proteomes" id="UP001597402">
    <property type="component" value="Unassembled WGS sequence"/>
</dbReference>
<organism evidence="11 12">
    <name type="scientific">Blastococcus deserti</name>
    <dbReference type="NCBI Taxonomy" id="2259033"/>
    <lineage>
        <taxon>Bacteria</taxon>
        <taxon>Bacillati</taxon>
        <taxon>Actinomycetota</taxon>
        <taxon>Actinomycetes</taxon>
        <taxon>Geodermatophilales</taxon>
        <taxon>Geodermatophilaceae</taxon>
        <taxon>Blastococcus</taxon>
    </lineage>
</organism>
<keyword evidence="12" id="KW-1185">Reference proteome</keyword>
<evidence type="ECO:0000256" key="1">
    <source>
        <dbReference type="ARBA" id="ARBA00004162"/>
    </source>
</evidence>
<dbReference type="SUPFAM" id="SSF103088">
    <property type="entry name" value="OmpA-like"/>
    <property type="match status" value="1"/>
</dbReference>
<dbReference type="InterPro" id="IPR006665">
    <property type="entry name" value="OmpA-like"/>
</dbReference>
<keyword evidence="5 9" id="KW-1133">Transmembrane helix</keyword>
<dbReference type="InterPro" id="IPR050330">
    <property type="entry name" value="Bact_OuterMem_StrucFunc"/>
</dbReference>
<evidence type="ECO:0000313" key="11">
    <source>
        <dbReference type="EMBL" id="MFD2091923.1"/>
    </source>
</evidence>
<keyword evidence="4 9" id="KW-0812">Transmembrane</keyword>
<comment type="caution">
    <text evidence="11">The sequence shown here is derived from an EMBL/GenBank/DDBJ whole genome shotgun (WGS) entry which is preliminary data.</text>
</comment>
<gene>
    <name evidence="11" type="ORF">ACFSHS_10115</name>
</gene>
<evidence type="ECO:0000313" key="12">
    <source>
        <dbReference type="Proteomes" id="UP001597402"/>
    </source>
</evidence>
<dbReference type="CDD" id="cd07185">
    <property type="entry name" value="OmpA_C-like"/>
    <property type="match status" value="1"/>
</dbReference>
<reference evidence="12" key="1">
    <citation type="journal article" date="2019" name="Int. J. Syst. Evol. Microbiol.">
        <title>The Global Catalogue of Microorganisms (GCM) 10K type strain sequencing project: providing services to taxonomists for standard genome sequencing and annotation.</title>
        <authorList>
            <consortium name="The Broad Institute Genomics Platform"/>
            <consortium name="The Broad Institute Genome Sequencing Center for Infectious Disease"/>
            <person name="Wu L."/>
            <person name="Ma J."/>
        </authorList>
    </citation>
    <scope>NUCLEOTIDE SEQUENCE [LARGE SCALE GENOMIC DNA]</scope>
    <source>
        <strain evidence="12">JCM 3338</strain>
    </source>
</reference>
<protein>
    <submittedName>
        <fullName evidence="11">Flagellar motor protein MotB</fullName>
    </submittedName>
</protein>
<evidence type="ECO:0000256" key="9">
    <source>
        <dbReference type="SAM" id="Phobius"/>
    </source>
</evidence>
<comment type="subcellular location">
    <subcellularLocation>
        <location evidence="1">Cell membrane</location>
        <topology evidence="1">Single-pass membrane protein</topology>
    </subcellularLocation>
</comment>
<keyword evidence="3" id="KW-1003">Cell membrane</keyword>
<evidence type="ECO:0000256" key="8">
    <source>
        <dbReference type="SAM" id="MobiDB-lite"/>
    </source>
</evidence>
<evidence type="ECO:0000256" key="4">
    <source>
        <dbReference type="ARBA" id="ARBA00022692"/>
    </source>
</evidence>
<keyword evidence="6 7" id="KW-0472">Membrane</keyword>
<evidence type="ECO:0000256" key="3">
    <source>
        <dbReference type="ARBA" id="ARBA00022475"/>
    </source>
</evidence>
<dbReference type="PROSITE" id="PS51123">
    <property type="entry name" value="OMPA_2"/>
    <property type="match status" value="1"/>
</dbReference>
<dbReference type="Pfam" id="PF13677">
    <property type="entry name" value="MotB_plug"/>
    <property type="match status" value="1"/>
</dbReference>
<dbReference type="EMBL" id="JBHUHP010000009">
    <property type="protein sequence ID" value="MFD2091923.1"/>
    <property type="molecule type" value="Genomic_DNA"/>
</dbReference>
<evidence type="ECO:0000256" key="2">
    <source>
        <dbReference type="ARBA" id="ARBA00008914"/>
    </source>
</evidence>
<evidence type="ECO:0000256" key="5">
    <source>
        <dbReference type="ARBA" id="ARBA00022989"/>
    </source>
</evidence>
<feature type="domain" description="OmpA-like" evidence="10">
    <location>
        <begin position="158"/>
        <end position="279"/>
    </location>
</feature>
<dbReference type="Gene3D" id="3.30.1330.60">
    <property type="entry name" value="OmpA-like domain"/>
    <property type="match status" value="1"/>
</dbReference>
<proteinExistence type="inferred from homology"/>
<keyword evidence="11" id="KW-0969">Cilium</keyword>
<evidence type="ECO:0000256" key="6">
    <source>
        <dbReference type="ARBA" id="ARBA00023136"/>
    </source>
</evidence>
<dbReference type="InterPro" id="IPR036737">
    <property type="entry name" value="OmpA-like_sf"/>
</dbReference>
<evidence type="ECO:0000256" key="7">
    <source>
        <dbReference type="PROSITE-ProRule" id="PRU00473"/>
    </source>
</evidence>
<feature type="transmembrane region" description="Helical" evidence="9">
    <location>
        <begin position="24"/>
        <end position="45"/>
    </location>
</feature>
<dbReference type="Pfam" id="PF00691">
    <property type="entry name" value="OmpA"/>
    <property type="match status" value="1"/>
</dbReference>
<evidence type="ECO:0000259" key="10">
    <source>
        <dbReference type="PROSITE" id="PS51123"/>
    </source>
</evidence>
<comment type="similarity">
    <text evidence="2">Belongs to the MotB family.</text>
</comment>
<feature type="region of interest" description="Disordered" evidence="8">
    <location>
        <begin position="1"/>
        <end position="21"/>
    </location>
</feature>
<keyword evidence="11" id="KW-0966">Cell projection</keyword>
<feature type="compositionally biased region" description="Basic residues" evidence="8">
    <location>
        <begin position="1"/>
        <end position="12"/>
    </location>
</feature>
<dbReference type="PANTHER" id="PTHR30329">
    <property type="entry name" value="STATOR ELEMENT OF FLAGELLAR MOTOR COMPLEX"/>
    <property type="match status" value="1"/>
</dbReference>
<dbReference type="PANTHER" id="PTHR30329:SF21">
    <property type="entry name" value="LIPOPROTEIN YIAD-RELATED"/>
    <property type="match status" value="1"/>
</dbReference>
<name>A0ABW4XAR4_9ACTN</name>
<sequence length="299" mass="31274">MSTGHGRRRKKHEEHEEHENHERWLVSGFDMMTLLFVLFVVLFAMSKVDEQKFAALAKGMADAFGTPVSVVTSATPEGSVLDGLPGVVDIASAIPPDPTVTEAQVDAAAAAAAAERARNVAAEAAAAYDELAAARDAIDAALTAAGYAGAARFEIDERGLVVHIVADQVLFDAEQAVLRPEGGAILSSVAPTLTGLPNRLAVEGHANHLPVSPGSVWPSNWELSAYRATTVVRYLGGTGVPEDRMSANGYSSTRPLVPISDPDAISDNRRVDIVVLSDASAEANALLPGLDAAHQGAPE</sequence>
<dbReference type="InterPro" id="IPR025713">
    <property type="entry name" value="MotB-like_N_dom"/>
</dbReference>
<keyword evidence="11" id="KW-0282">Flagellum</keyword>
<dbReference type="RefSeq" id="WP_376874771.1">
    <property type="nucleotide sequence ID" value="NZ_JBHUHP010000009.1"/>
</dbReference>
<accession>A0ABW4XAR4</accession>